<feature type="domain" description="AAA+ ATPase" evidence="5">
    <location>
        <begin position="574"/>
        <end position="711"/>
    </location>
</feature>
<accession>I2GWC7</accession>
<gene>
    <name evidence="6" type="primary">TBLA0A06380</name>
    <name evidence="6" type="ORF">TBLA_0A06380</name>
</gene>
<dbReference type="HOGENOM" id="CLU_000688_12_3_1"/>
<dbReference type="AlphaFoldDB" id="I2GWC7"/>
<dbReference type="CDD" id="cd19503">
    <property type="entry name" value="RecA-like_CDC48_NLV2_r1-like"/>
    <property type="match status" value="1"/>
</dbReference>
<feature type="domain" description="AAA+ ATPase" evidence="5">
    <location>
        <begin position="305"/>
        <end position="442"/>
    </location>
</feature>
<dbReference type="OMA" id="YYYFGKK"/>
<feature type="region of interest" description="Disordered" evidence="4">
    <location>
        <begin position="1"/>
        <end position="27"/>
    </location>
</feature>
<protein>
    <recommendedName>
        <fullName evidence="5">AAA+ ATPase domain-containing protein</fullName>
    </recommendedName>
</protein>
<dbReference type="InterPro" id="IPR050168">
    <property type="entry name" value="AAA_ATPase_domain"/>
</dbReference>
<dbReference type="CDD" id="cd19511">
    <property type="entry name" value="RecA-like_CDC48_r2-like"/>
    <property type="match status" value="1"/>
</dbReference>
<dbReference type="RefSeq" id="XP_004177948.1">
    <property type="nucleotide sequence ID" value="XM_004177900.1"/>
</dbReference>
<dbReference type="FunFam" id="1.10.8.60:FF:000132">
    <property type="entry name" value="AAA family ATPase"/>
    <property type="match status" value="1"/>
</dbReference>
<dbReference type="GO" id="GO:0005737">
    <property type="term" value="C:cytoplasm"/>
    <property type="evidence" value="ECO:0007669"/>
    <property type="project" value="TreeGrafter"/>
</dbReference>
<dbReference type="OrthoDB" id="27435at2759"/>
<dbReference type="InterPro" id="IPR003960">
    <property type="entry name" value="ATPase_AAA_CS"/>
</dbReference>
<dbReference type="Gene3D" id="1.10.8.60">
    <property type="match status" value="2"/>
</dbReference>
<dbReference type="eggNOG" id="KOG0730">
    <property type="taxonomic scope" value="Eukaryota"/>
</dbReference>
<evidence type="ECO:0000259" key="5">
    <source>
        <dbReference type="SMART" id="SM00382"/>
    </source>
</evidence>
<dbReference type="GO" id="GO:0016887">
    <property type="term" value="F:ATP hydrolysis activity"/>
    <property type="evidence" value="ECO:0007669"/>
    <property type="project" value="EnsemblFungi"/>
</dbReference>
<keyword evidence="3" id="KW-0175">Coiled coil</keyword>
<dbReference type="KEGG" id="tbl:TBLA_0A06380"/>
<dbReference type="Gene3D" id="3.40.50.300">
    <property type="entry name" value="P-loop containing nucleotide triphosphate hydrolases"/>
    <property type="match status" value="2"/>
</dbReference>
<dbReference type="GO" id="GO:0030687">
    <property type="term" value="C:preribosome, large subunit precursor"/>
    <property type="evidence" value="ECO:0007669"/>
    <property type="project" value="EnsemblFungi"/>
</dbReference>
<keyword evidence="2" id="KW-0067">ATP-binding</keyword>
<organism evidence="6 7">
    <name type="scientific">Henningerozyma blattae (strain ATCC 34711 / CBS 6284 / DSM 70876 / NBRC 10599 / NRRL Y-10934 / UCD 77-7)</name>
    <name type="common">Yeast</name>
    <name type="synonym">Tetrapisispora blattae</name>
    <dbReference type="NCBI Taxonomy" id="1071380"/>
    <lineage>
        <taxon>Eukaryota</taxon>
        <taxon>Fungi</taxon>
        <taxon>Dikarya</taxon>
        <taxon>Ascomycota</taxon>
        <taxon>Saccharomycotina</taxon>
        <taxon>Saccharomycetes</taxon>
        <taxon>Saccharomycetales</taxon>
        <taxon>Saccharomycetaceae</taxon>
        <taxon>Henningerozyma</taxon>
    </lineage>
</organism>
<dbReference type="PANTHER" id="PTHR23077">
    <property type="entry name" value="AAA-FAMILY ATPASE"/>
    <property type="match status" value="1"/>
</dbReference>
<dbReference type="FunCoup" id="I2GWC7">
    <property type="interactions" value="446"/>
</dbReference>
<dbReference type="GO" id="GO:0042273">
    <property type="term" value="P:ribosomal large subunit biogenesis"/>
    <property type="evidence" value="ECO:0007669"/>
    <property type="project" value="EnsemblFungi"/>
</dbReference>
<dbReference type="Pfam" id="PF00004">
    <property type="entry name" value="AAA"/>
    <property type="match status" value="2"/>
</dbReference>
<name>I2GWC7_HENB6</name>
<feature type="compositionally biased region" description="Low complexity" evidence="4">
    <location>
        <begin position="1"/>
        <end position="23"/>
    </location>
</feature>
<feature type="coiled-coil region" evidence="3">
    <location>
        <begin position="204"/>
        <end position="231"/>
    </location>
</feature>
<dbReference type="InterPro" id="IPR003959">
    <property type="entry name" value="ATPase_AAA_core"/>
</dbReference>
<dbReference type="InParanoid" id="I2GWC7"/>
<keyword evidence="7" id="KW-1185">Reference proteome</keyword>
<sequence>MAPKSSSSGTKKKSTSSSSSDGTKAPKFKLPSEFIARPNVIKNGNNKDLATVIVHPDVLKELEINFGSMCIVSKIGNNGIVAIAKAGDEKTHPLNVLKLTTTLRAVGNIILGDRLEIRKIVSQPTYATSVTVGSIQGIDLTKYDNVSKKINKLLDDCGIVMPGMIFKKIDINSGKEGKPNNVDLLVVGINEDELPDVSKLEINDYDNEDEYDEAEDEYDEAEDENINEEQLGNDTFYLSPPGIYRSNNTKLILTKETNCNPKYNLPESLSYNLVGGLNKEIEILKNAIELPLHKPKLFSRFGVSPPRGILLHGPPGTGKTMLLRCVANNSNAHVLTINGPSIVSKYLGETESSLRDFFNEAKKYQPSIIFIDEIDSIAPNRSSDDSGEVESRVVATLLTLMDGMGNSGRVVVVGATNRPNSIDSALRRPGRFDQEIEIGIPDVDGRKDILLKQFHKMSSERHSLSDEDIQSIASKTHGYVGADLSALCRESVMKAIQRGMIDPKGSNDLKVELHDIENAMVDVRPSAMREIFLEMPKVYWSDIGGQEELKQKMKEMIQLPLEASETFNKLGVTAPKGVLLYGPPGCSKTLTAKALATESGINFFAVKGPEIFNKYVGESERAIREIFRKARAASPSIIFFDEIDAISSSREGGSGSDVSNHVLTSLLNEIDGVEELNGVVIVAATNRPDEIDPALLRPGRLDRHLYVGPPDFNARLQIIKKCTIKFGSEIQNDEPFLRELSAKTGGCSGAEVVLLCQEAGLSAIMADYQVDKVGKHHFQNALEGLSRGITEDMLGYYQQFASRSGVSV</sequence>
<dbReference type="SUPFAM" id="SSF52540">
    <property type="entry name" value="P-loop containing nucleoside triphosphate hydrolases"/>
    <property type="match status" value="2"/>
</dbReference>
<proteinExistence type="predicted"/>
<dbReference type="GO" id="GO:0034214">
    <property type="term" value="P:protein hexamerization"/>
    <property type="evidence" value="ECO:0007669"/>
    <property type="project" value="EnsemblFungi"/>
</dbReference>
<keyword evidence="1" id="KW-0547">Nucleotide-binding</keyword>
<evidence type="ECO:0000313" key="7">
    <source>
        <dbReference type="Proteomes" id="UP000002866"/>
    </source>
</evidence>
<dbReference type="FunFam" id="3.40.50.300:FF:000012">
    <property type="entry name" value="Transitional endoplasmic reticulum ATPase"/>
    <property type="match status" value="1"/>
</dbReference>
<dbReference type="InterPro" id="IPR003593">
    <property type="entry name" value="AAA+_ATPase"/>
</dbReference>
<dbReference type="InterPro" id="IPR041569">
    <property type="entry name" value="AAA_lid_3"/>
</dbReference>
<dbReference type="GO" id="GO:0009410">
    <property type="term" value="P:response to xenobiotic stimulus"/>
    <property type="evidence" value="ECO:0007669"/>
    <property type="project" value="EnsemblFungi"/>
</dbReference>
<dbReference type="PROSITE" id="PS00674">
    <property type="entry name" value="AAA"/>
    <property type="match status" value="2"/>
</dbReference>
<dbReference type="EMBL" id="HE806316">
    <property type="protein sequence ID" value="CCH58429.1"/>
    <property type="molecule type" value="Genomic_DNA"/>
</dbReference>
<evidence type="ECO:0000313" key="6">
    <source>
        <dbReference type="EMBL" id="CCH58429.1"/>
    </source>
</evidence>
<evidence type="ECO:0000256" key="4">
    <source>
        <dbReference type="SAM" id="MobiDB-lite"/>
    </source>
</evidence>
<reference evidence="6 7" key="1">
    <citation type="journal article" date="2011" name="Proc. Natl. Acad. Sci. U.S.A.">
        <title>Evolutionary erosion of yeast sex chromosomes by mating-type switching accidents.</title>
        <authorList>
            <person name="Gordon J.L."/>
            <person name="Armisen D."/>
            <person name="Proux-Wera E."/>
            <person name="Oheigeartaigh S.S."/>
            <person name="Byrne K.P."/>
            <person name="Wolfe K.H."/>
        </authorList>
    </citation>
    <scope>NUCLEOTIDE SEQUENCE [LARGE SCALE GENOMIC DNA]</scope>
    <source>
        <strain evidence="7">ATCC 34711 / CBS 6284 / DSM 70876 / NBRC 10599 / NRRL Y-10934 / UCD 77-7</strain>
    </source>
</reference>
<dbReference type="FunFam" id="3.40.50.300:FF:001721">
    <property type="entry name" value="AAA family ATPase, putative"/>
    <property type="match status" value="1"/>
</dbReference>
<dbReference type="PANTHER" id="PTHR23077:SF27">
    <property type="entry name" value="ATPASE FAMILY GENE 2 PROTEIN HOMOLOG A"/>
    <property type="match status" value="1"/>
</dbReference>
<evidence type="ECO:0000256" key="1">
    <source>
        <dbReference type="ARBA" id="ARBA00022741"/>
    </source>
</evidence>
<dbReference type="Pfam" id="PF17862">
    <property type="entry name" value="AAA_lid_3"/>
    <property type="match status" value="2"/>
</dbReference>
<dbReference type="GO" id="GO:0005524">
    <property type="term" value="F:ATP binding"/>
    <property type="evidence" value="ECO:0007669"/>
    <property type="project" value="UniProtKB-KW"/>
</dbReference>
<evidence type="ECO:0000256" key="2">
    <source>
        <dbReference type="ARBA" id="ARBA00022840"/>
    </source>
</evidence>
<evidence type="ECO:0000256" key="3">
    <source>
        <dbReference type="SAM" id="Coils"/>
    </source>
</evidence>
<dbReference type="GeneID" id="14492907"/>
<dbReference type="InterPro" id="IPR027417">
    <property type="entry name" value="P-loop_NTPase"/>
</dbReference>
<dbReference type="STRING" id="1071380.I2GWC7"/>
<dbReference type="SMART" id="SM00382">
    <property type="entry name" value="AAA"/>
    <property type="match status" value="2"/>
</dbReference>
<dbReference type="Proteomes" id="UP000002866">
    <property type="component" value="Chromosome 1"/>
</dbReference>